<dbReference type="AlphaFoldDB" id="A0A6I4IF51"/>
<comment type="caution">
    <text evidence="1">The sequence shown here is derived from an EMBL/GenBank/DDBJ whole genome shotgun (WGS) entry which is preliminary data.</text>
</comment>
<proteinExistence type="predicted"/>
<dbReference type="RefSeq" id="WP_140996630.1">
    <property type="nucleotide sequence ID" value="NZ_VDCZ01000002.1"/>
</dbReference>
<dbReference type="Proteomes" id="UP000431264">
    <property type="component" value="Unassembled WGS sequence"/>
</dbReference>
<dbReference type="OrthoDB" id="7054664at2"/>
<reference evidence="2" key="1">
    <citation type="submission" date="2019-05" db="EMBL/GenBank/DDBJ databases">
        <title>Flavobacterium profundi sp. nov., isolated from a deep-sea seamount.</title>
        <authorList>
            <person name="Zhang D.-C."/>
        </authorList>
    </citation>
    <scope>NUCLEOTIDE SEQUENCE [LARGE SCALE GENOMIC DNA]</scope>
    <source>
        <strain evidence="2">TP390</strain>
    </source>
</reference>
<gene>
    <name evidence="1" type="ORF">GOQ30_03525</name>
</gene>
<evidence type="ECO:0000313" key="1">
    <source>
        <dbReference type="EMBL" id="MVO08234.1"/>
    </source>
</evidence>
<accession>A0A6I4IF51</accession>
<keyword evidence="2" id="KW-1185">Reference proteome</keyword>
<sequence>MKKIYLLVFSFAISLCHSQDFEFAIIKDTDGYVNVRSSKEISNNIIDKVTNGTVVSHFGPEGNWVDITYNKNNQTFNGYVYYNRVVNLSSLPSIPQRIIDNDRIILSKGTLSIELTTSPFVKSNHSYTYYKDNPSQIEKIDGKESFGTDGNLPKLAYKSISITIDGVTTKVPYNGISNLYEPNLTTTRVYHDETNQSLYIETMNSDGAGSYALVWVIEKGIYKDRFIAIPF</sequence>
<dbReference type="Gene3D" id="2.30.30.40">
    <property type="entry name" value="SH3 Domains"/>
    <property type="match status" value="1"/>
</dbReference>
<dbReference type="EMBL" id="WQLW01000002">
    <property type="protein sequence ID" value="MVO08234.1"/>
    <property type="molecule type" value="Genomic_DNA"/>
</dbReference>
<protein>
    <recommendedName>
        <fullName evidence="3">SH3b domain-containing protein</fullName>
    </recommendedName>
</protein>
<evidence type="ECO:0000313" key="2">
    <source>
        <dbReference type="Proteomes" id="UP000431264"/>
    </source>
</evidence>
<name>A0A6I4IF51_9FLAO</name>
<evidence type="ECO:0008006" key="3">
    <source>
        <dbReference type="Google" id="ProtNLM"/>
    </source>
</evidence>
<organism evidence="1 2">
    <name type="scientific">Flavobacterium profundi</name>
    <dbReference type="NCBI Taxonomy" id="1774945"/>
    <lineage>
        <taxon>Bacteria</taxon>
        <taxon>Pseudomonadati</taxon>
        <taxon>Bacteroidota</taxon>
        <taxon>Flavobacteriia</taxon>
        <taxon>Flavobacteriales</taxon>
        <taxon>Flavobacteriaceae</taxon>
        <taxon>Flavobacterium</taxon>
    </lineage>
</organism>